<organism evidence="2 3">
    <name type="scientific">Mycoplana rhizolycopersici</name>
    <dbReference type="NCBI Taxonomy" id="2746702"/>
    <lineage>
        <taxon>Bacteria</taxon>
        <taxon>Pseudomonadati</taxon>
        <taxon>Pseudomonadota</taxon>
        <taxon>Alphaproteobacteria</taxon>
        <taxon>Hyphomicrobiales</taxon>
        <taxon>Rhizobiaceae</taxon>
        <taxon>Mycoplana</taxon>
    </lineage>
</organism>
<reference evidence="2 3" key="1">
    <citation type="submission" date="2020-06" db="EMBL/GenBank/DDBJ databases">
        <title>Rhizobium sp.nov. isolated from the tomato plant.</title>
        <authorList>
            <person name="Thin K.K."/>
            <person name="Zhang X."/>
            <person name="He S."/>
        </authorList>
    </citation>
    <scope>NUCLEOTIDE SEQUENCE [LARGE SCALE GENOMIC DNA]</scope>
    <source>
        <strain evidence="2 3">DBTS2</strain>
    </source>
</reference>
<dbReference type="InterPro" id="IPR001173">
    <property type="entry name" value="Glyco_trans_2-like"/>
</dbReference>
<dbReference type="PANTHER" id="PTHR43685">
    <property type="entry name" value="GLYCOSYLTRANSFERASE"/>
    <property type="match status" value="1"/>
</dbReference>
<dbReference type="Gene3D" id="3.90.550.10">
    <property type="entry name" value="Spore Coat Polysaccharide Biosynthesis Protein SpsA, Chain A"/>
    <property type="match status" value="1"/>
</dbReference>
<dbReference type="InterPro" id="IPR050834">
    <property type="entry name" value="Glycosyltransf_2"/>
</dbReference>
<gene>
    <name evidence="2" type="ORF">HV823_16375</name>
</gene>
<keyword evidence="3" id="KW-1185">Reference proteome</keyword>
<evidence type="ECO:0000313" key="3">
    <source>
        <dbReference type="Proteomes" id="UP000659172"/>
    </source>
</evidence>
<name>A0ABX2QI10_9HYPH</name>
<dbReference type="InterPro" id="IPR029044">
    <property type="entry name" value="Nucleotide-diphossugar_trans"/>
</dbReference>
<dbReference type="CDD" id="cd00761">
    <property type="entry name" value="Glyco_tranf_GTA_type"/>
    <property type="match status" value="1"/>
</dbReference>
<evidence type="ECO:0000259" key="1">
    <source>
        <dbReference type="Pfam" id="PF00535"/>
    </source>
</evidence>
<comment type="caution">
    <text evidence="2">The sequence shown here is derived from an EMBL/GenBank/DDBJ whole genome shotgun (WGS) entry which is preliminary data.</text>
</comment>
<feature type="domain" description="Glycosyltransferase 2-like" evidence="1">
    <location>
        <begin position="6"/>
        <end position="136"/>
    </location>
</feature>
<accession>A0ABX2QI10</accession>
<dbReference type="Pfam" id="PF00535">
    <property type="entry name" value="Glycos_transf_2"/>
    <property type="match status" value="1"/>
</dbReference>
<dbReference type="Proteomes" id="UP000659172">
    <property type="component" value="Unassembled WGS sequence"/>
</dbReference>
<sequence length="315" mass="35128">MEPTVSVILPTFNRTRTLAAAMTSVLTQSYRDIELIVVDDCSTEDVEGLVRSFADDRVRYVRRIANGGAGAARNTGLAAAKGRYIAFQDSDDIWLPGKLMRQMALFAELPGDVRVVTGGKIVYGRDATFSYGPAKVAYAPSPEGRLRLDEDQLGHFLLENRISVQNALFRRDCYDSMAWFDPCARANEDWEFAVRLVQRSRVYEDVEPVVLGFISSDSISSSTRKQTIGMIRIMRKNRAVLSTRPKQRSRMMIDLAIALAKDGKKKRSLPFLFAGLRAYPLHALGLFASLLRRGVRSLTRGRSVKGRTEVVRAAG</sequence>
<protein>
    <submittedName>
        <fullName evidence="2">Glycosyltransferase family 2 protein</fullName>
    </submittedName>
</protein>
<dbReference type="SUPFAM" id="SSF53448">
    <property type="entry name" value="Nucleotide-diphospho-sugar transferases"/>
    <property type="match status" value="1"/>
</dbReference>
<evidence type="ECO:0000313" key="2">
    <source>
        <dbReference type="EMBL" id="NVP56833.1"/>
    </source>
</evidence>
<dbReference type="PANTHER" id="PTHR43685:SF11">
    <property type="entry name" value="GLYCOSYLTRANSFERASE TAGX-RELATED"/>
    <property type="match status" value="1"/>
</dbReference>
<dbReference type="RefSeq" id="WP_176950796.1">
    <property type="nucleotide sequence ID" value="NZ_JABXYK010000009.1"/>
</dbReference>
<dbReference type="EMBL" id="JABXYK010000009">
    <property type="protein sequence ID" value="NVP56833.1"/>
    <property type="molecule type" value="Genomic_DNA"/>
</dbReference>
<proteinExistence type="predicted"/>